<feature type="signal peptide" evidence="6">
    <location>
        <begin position="1"/>
        <end position="25"/>
    </location>
</feature>
<feature type="chain" id="PRO_5016974526" evidence="6">
    <location>
        <begin position="26"/>
        <end position="507"/>
    </location>
</feature>
<dbReference type="Pfam" id="PF14322">
    <property type="entry name" value="SusD-like_3"/>
    <property type="match status" value="1"/>
</dbReference>
<proteinExistence type="inferred from homology"/>
<dbReference type="EMBL" id="QCXX01000010">
    <property type="protein sequence ID" value="PUV21369.1"/>
    <property type="molecule type" value="Genomic_DNA"/>
</dbReference>
<dbReference type="AlphaFoldDB" id="A0A363NKM5"/>
<keyword evidence="5" id="KW-0998">Cell outer membrane</keyword>
<evidence type="ECO:0000256" key="4">
    <source>
        <dbReference type="ARBA" id="ARBA00023136"/>
    </source>
</evidence>
<protein>
    <submittedName>
        <fullName evidence="9">RagB/SusD family nutrient uptake outer membrane protein</fullName>
    </submittedName>
</protein>
<gene>
    <name evidence="9" type="ORF">DCO56_26495</name>
</gene>
<comment type="caution">
    <text evidence="9">The sequence shown here is derived from an EMBL/GenBank/DDBJ whole genome shotgun (WGS) entry which is preliminary data.</text>
</comment>
<dbReference type="Pfam" id="PF07980">
    <property type="entry name" value="SusD_RagB"/>
    <property type="match status" value="1"/>
</dbReference>
<evidence type="ECO:0000259" key="7">
    <source>
        <dbReference type="Pfam" id="PF07980"/>
    </source>
</evidence>
<keyword evidence="10" id="KW-1185">Reference proteome</keyword>
<organism evidence="9 10">
    <name type="scientific">Sphingobacterium athyrii</name>
    <dbReference type="NCBI Taxonomy" id="2152717"/>
    <lineage>
        <taxon>Bacteria</taxon>
        <taxon>Pseudomonadati</taxon>
        <taxon>Bacteroidota</taxon>
        <taxon>Sphingobacteriia</taxon>
        <taxon>Sphingobacteriales</taxon>
        <taxon>Sphingobacteriaceae</taxon>
        <taxon>Sphingobacterium</taxon>
    </lineage>
</organism>
<dbReference type="Proteomes" id="UP000250831">
    <property type="component" value="Unassembled WGS sequence"/>
</dbReference>
<dbReference type="CDD" id="cd08977">
    <property type="entry name" value="SusD"/>
    <property type="match status" value="1"/>
</dbReference>
<evidence type="ECO:0000256" key="3">
    <source>
        <dbReference type="ARBA" id="ARBA00022729"/>
    </source>
</evidence>
<feature type="domain" description="SusD-like N-terminal" evidence="8">
    <location>
        <begin position="80"/>
        <end position="230"/>
    </location>
</feature>
<evidence type="ECO:0000256" key="5">
    <source>
        <dbReference type="ARBA" id="ARBA00023237"/>
    </source>
</evidence>
<evidence type="ECO:0000256" key="6">
    <source>
        <dbReference type="SAM" id="SignalP"/>
    </source>
</evidence>
<dbReference type="InterPro" id="IPR033985">
    <property type="entry name" value="SusD-like_N"/>
</dbReference>
<dbReference type="InterPro" id="IPR012944">
    <property type="entry name" value="SusD_RagB_dom"/>
</dbReference>
<dbReference type="PROSITE" id="PS51257">
    <property type="entry name" value="PROKAR_LIPOPROTEIN"/>
    <property type="match status" value="1"/>
</dbReference>
<name>A0A363NKM5_9SPHI</name>
<evidence type="ECO:0000313" key="10">
    <source>
        <dbReference type="Proteomes" id="UP000250831"/>
    </source>
</evidence>
<dbReference type="GO" id="GO:0009279">
    <property type="term" value="C:cell outer membrane"/>
    <property type="evidence" value="ECO:0007669"/>
    <property type="project" value="UniProtKB-SubCell"/>
</dbReference>
<keyword evidence="3 6" id="KW-0732">Signal</keyword>
<dbReference type="OrthoDB" id="5694214at2"/>
<dbReference type="Gene3D" id="1.25.40.390">
    <property type="match status" value="1"/>
</dbReference>
<accession>A0A363NKM5</accession>
<evidence type="ECO:0000256" key="2">
    <source>
        <dbReference type="ARBA" id="ARBA00006275"/>
    </source>
</evidence>
<evidence type="ECO:0000313" key="9">
    <source>
        <dbReference type="EMBL" id="PUV21369.1"/>
    </source>
</evidence>
<comment type="subcellular location">
    <subcellularLocation>
        <location evidence="1">Cell outer membrane</location>
    </subcellularLocation>
</comment>
<evidence type="ECO:0000256" key="1">
    <source>
        <dbReference type="ARBA" id="ARBA00004442"/>
    </source>
</evidence>
<evidence type="ECO:0000259" key="8">
    <source>
        <dbReference type="Pfam" id="PF14322"/>
    </source>
</evidence>
<comment type="similarity">
    <text evidence="2">Belongs to the SusD family.</text>
</comment>
<feature type="domain" description="RagB/SusD" evidence="7">
    <location>
        <begin position="276"/>
        <end position="479"/>
    </location>
</feature>
<dbReference type="InterPro" id="IPR011990">
    <property type="entry name" value="TPR-like_helical_dom_sf"/>
</dbReference>
<sequence length="507" mass="57496">MKKNRINYKWILCIACALSTTFSCSDKLDLTSPDKLTSDNFWRNAEDAESGLSAAYSQLEAATDVWEFAEVKFPVEAYREDVCEIGSDALNYQTWVELYNFSYTNGNSQFTAYWSKAYRGISYANQVIEKTAPIEMDANKKNQIIAEAKFLRAYYHLKLLLNWEKIVVRDQYITSEGKINKALSTRDEAWAFIIGDLEAAVGNLPVKQEAANVGRATRGAANAYLGYSYLTSAYENTAKKDELLGKAEQAFKAVSGYSLEKDFLSMFDGTNKNSAESIFELQFTDNTANGASYRTALHKWIAVGELGGWDEILPSKMLLNEFKKEGKIATTGRYDSRMYQTVFCNDPYFNDLKNGGVYGFTYDEIFGAGSDRASFRKYLPRTAADLDKSRTAVNLPLMRYADVLLLLAETLNERNRPADAIPLINQVRQRADMPALPLNLSVTEVKKRIEHERIVEFALENTRFYDMRRWGKAKEALQAIGRNSFDPAKHNFYPVPLLEIKSNDKIN</sequence>
<dbReference type="RefSeq" id="WP_108636716.1">
    <property type="nucleotide sequence ID" value="NZ_QCXX01000010.1"/>
</dbReference>
<keyword evidence="4" id="KW-0472">Membrane</keyword>
<reference evidence="9 10" key="1">
    <citation type="submission" date="2018-04" db="EMBL/GenBank/DDBJ databases">
        <title>Sphingobacterium sp. M46 Genome.</title>
        <authorList>
            <person name="Cheng J."/>
            <person name="Li Y."/>
        </authorList>
    </citation>
    <scope>NUCLEOTIDE SEQUENCE [LARGE SCALE GENOMIC DNA]</scope>
    <source>
        <strain evidence="9 10">M46</strain>
    </source>
</reference>
<dbReference type="SUPFAM" id="SSF48452">
    <property type="entry name" value="TPR-like"/>
    <property type="match status" value="1"/>
</dbReference>